<evidence type="ECO:0000313" key="5">
    <source>
        <dbReference type="EMBL" id="KLO20710.1"/>
    </source>
</evidence>
<evidence type="ECO:0000256" key="2">
    <source>
        <dbReference type="ARBA" id="ARBA00022679"/>
    </source>
</evidence>
<dbReference type="InParanoid" id="A0A0H2S8V6"/>
<dbReference type="SUPFAM" id="SSF53335">
    <property type="entry name" value="S-adenosyl-L-methionine-dependent methyltransferases"/>
    <property type="match status" value="1"/>
</dbReference>
<protein>
    <recommendedName>
        <fullName evidence="7">Methyltransferase domain-containing protein</fullName>
    </recommendedName>
</protein>
<name>A0A0H2S8V6_9AGAM</name>
<keyword evidence="6" id="KW-1185">Reference proteome</keyword>
<keyword evidence="3" id="KW-0949">S-adenosyl-L-methionine</keyword>
<evidence type="ECO:0000256" key="1">
    <source>
        <dbReference type="ARBA" id="ARBA00005179"/>
    </source>
</evidence>
<gene>
    <name evidence="5" type="ORF">SCHPADRAFT_897967</name>
</gene>
<evidence type="ECO:0000256" key="3">
    <source>
        <dbReference type="ARBA" id="ARBA00022691"/>
    </source>
</evidence>
<sequence length="309" mass="34946">MTESSQTETKTPRFSELKLDFPYDPSDEQVVFFKKLTGISDDEELKNHVLSVQEEAWKVAHYMCIRTFGFMKLSIVRQKKYPDLLKLGKENPQAIYLEFACCFGNDARKAISDGYPLHNVVTSDIEKPFWDLGHKLFKTTPETFPVPFVHGSVFDPLLIAPHEPFYESPLTPRPVLSTLTSLTPLQGHVSAIHVAAFFHLFDKEEQITAARALASLLSPVPGSFIFGGHGTQPKSGAGTFKNFRGKDVHCFSPEDWASLWDGEIFKKGTVEVKYEMLNLKEIFKNSDKVIEQSSLSWGGTYLMWSVTRL</sequence>
<dbReference type="InterPro" id="IPR029063">
    <property type="entry name" value="SAM-dependent_MTases_sf"/>
</dbReference>
<dbReference type="InterPro" id="IPR051654">
    <property type="entry name" value="Meroterpenoid_MTases"/>
</dbReference>
<proteinExistence type="inferred from homology"/>
<dbReference type="STRING" id="27342.A0A0H2S8V6"/>
<evidence type="ECO:0000256" key="4">
    <source>
        <dbReference type="ARBA" id="ARBA00038314"/>
    </source>
</evidence>
<dbReference type="OrthoDB" id="2094832at2759"/>
<organism evidence="5 6">
    <name type="scientific">Schizopora paradoxa</name>
    <dbReference type="NCBI Taxonomy" id="27342"/>
    <lineage>
        <taxon>Eukaryota</taxon>
        <taxon>Fungi</taxon>
        <taxon>Dikarya</taxon>
        <taxon>Basidiomycota</taxon>
        <taxon>Agaricomycotina</taxon>
        <taxon>Agaricomycetes</taxon>
        <taxon>Hymenochaetales</taxon>
        <taxon>Schizoporaceae</taxon>
        <taxon>Schizopora</taxon>
    </lineage>
</organism>
<keyword evidence="2" id="KW-0808">Transferase</keyword>
<comment type="similarity">
    <text evidence="4">Belongs to the class I-like SAM-binding methyltransferase superfamily.</text>
</comment>
<dbReference type="EMBL" id="KQ085882">
    <property type="protein sequence ID" value="KLO20710.1"/>
    <property type="molecule type" value="Genomic_DNA"/>
</dbReference>
<dbReference type="GO" id="GO:0016740">
    <property type="term" value="F:transferase activity"/>
    <property type="evidence" value="ECO:0007669"/>
    <property type="project" value="UniProtKB-KW"/>
</dbReference>
<dbReference type="PANTHER" id="PTHR35897">
    <property type="entry name" value="METHYLTRANSFERASE AUSD"/>
    <property type="match status" value="1"/>
</dbReference>
<reference evidence="5 6" key="1">
    <citation type="submission" date="2015-04" db="EMBL/GenBank/DDBJ databases">
        <title>Complete genome sequence of Schizopora paradoxa KUC8140, a cosmopolitan wood degrader in East Asia.</title>
        <authorList>
            <consortium name="DOE Joint Genome Institute"/>
            <person name="Min B."/>
            <person name="Park H."/>
            <person name="Jang Y."/>
            <person name="Kim J.-J."/>
            <person name="Kim K.H."/>
            <person name="Pangilinan J."/>
            <person name="Lipzen A."/>
            <person name="Riley R."/>
            <person name="Grigoriev I.V."/>
            <person name="Spatafora J.W."/>
            <person name="Choi I.-G."/>
        </authorList>
    </citation>
    <scope>NUCLEOTIDE SEQUENCE [LARGE SCALE GENOMIC DNA]</scope>
    <source>
        <strain evidence="5 6">KUC8140</strain>
    </source>
</reference>
<dbReference type="Proteomes" id="UP000053477">
    <property type="component" value="Unassembled WGS sequence"/>
</dbReference>
<accession>A0A0H2S8V6</accession>
<evidence type="ECO:0008006" key="7">
    <source>
        <dbReference type="Google" id="ProtNLM"/>
    </source>
</evidence>
<dbReference type="AlphaFoldDB" id="A0A0H2S8V6"/>
<evidence type="ECO:0000313" key="6">
    <source>
        <dbReference type="Proteomes" id="UP000053477"/>
    </source>
</evidence>
<comment type="pathway">
    <text evidence="1">Secondary metabolite biosynthesis.</text>
</comment>
<dbReference type="PANTHER" id="PTHR35897:SF1">
    <property type="entry name" value="METHYLTRANSFERASE AUSD"/>
    <property type="match status" value="1"/>
</dbReference>